<accession>A0A919YRQ0</accession>
<organism evidence="2 3">
    <name type="scientific">Paenibacillus montaniterrae</name>
    <dbReference type="NCBI Taxonomy" id="429341"/>
    <lineage>
        <taxon>Bacteria</taxon>
        <taxon>Bacillati</taxon>
        <taxon>Bacillota</taxon>
        <taxon>Bacilli</taxon>
        <taxon>Bacillales</taxon>
        <taxon>Paenibacillaceae</taxon>
        <taxon>Paenibacillus</taxon>
    </lineage>
</organism>
<protein>
    <submittedName>
        <fullName evidence="2">Uncharacterized protein</fullName>
    </submittedName>
</protein>
<proteinExistence type="predicted"/>
<reference evidence="2" key="1">
    <citation type="submission" date="2021-03" db="EMBL/GenBank/DDBJ databases">
        <title>Antimicrobial resistance genes in bacteria isolated from Japanese honey, and their potential for conferring macrolide and lincosamide resistance in the American foulbrood pathogen Paenibacillus larvae.</title>
        <authorList>
            <person name="Okamoto M."/>
            <person name="Kumagai M."/>
            <person name="Kanamori H."/>
            <person name="Takamatsu D."/>
        </authorList>
    </citation>
    <scope>NUCLEOTIDE SEQUENCE</scope>
    <source>
        <strain evidence="2">J40TS1</strain>
    </source>
</reference>
<evidence type="ECO:0000313" key="3">
    <source>
        <dbReference type="Proteomes" id="UP000683139"/>
    </source>
</evidence>
<dbReference type="Proteomes" id="UP000683139">
    <property type="component" value="Unassembled WGS sequence"/>
</dbReference>
<evidence type="ECO:0000313" key="2">
    <source>
        <dbReference type="EMBL" id="GIP16984.1"/>
    </source>
</evidence>
<gene>
    <name evidence="2" type="ORF">J40TS1_26260</name>
</gene>
<keyword evidence="3" id="KW-1185">Reference proteome</keyword>
<evidence type="ECO:0000256" key="1">
    <source>
        <dbReference type="SAM" id="MobiDB-lite"/>
    </source>
</evidence>
<comment type="caution">
    <text evidence="2">The sequence shown here is derived from an EMBL/GenBank/DDBJ whole genome shotgun (WGS) entry which is preliminary data.</text>
</comment>
<dbReference type="EMBL" id="BOSE01000004">
    <property type="protein sequence ID" value="GIP16984.1"/>
    <property type="molecule type" value="Genomic_DNA"/>
</dbReference>
<feature type="region of interest" description="Disordered" evidence="1">
    <location>
        <begin position="1"/>
        <end position="22"/>
    </location>
</feature>
<dbReference type="AlphaFoldDB" id="A0A919YRQ0"/>
<sequence length="80" mass="8710">MVPNKDKPSPIKASFETPISPQAIMNEPTTAAAKQNTVKLPAFSPNIKKEPIMTNTGCSDKMTIELATEVNTNDSIQHKK</sequence>
<name>A0A919YRQ0_9BACL</name>